<dbReference type="RefSeq" id="WP_134262918.1">
    <property type="nucleotide sequence ID" value="NZ_SNSA01000005.1"/>
</dbReference>
<organism evidence="1 2">
    <name type="scientific">Acinetobacter seifertii</name>
    <dbReference type="NCBI Taxonomy" id="1530123"/>
    <lineage>
        <taxon>Bacteria</taxon>
        <taxon>Pseudomonadati</taxon>
        <taxon>Pseudomonadota</taxon>
        <taxon>Gammaproteobacteria</taxon>
        <taxon>Moraxellales</taxon>
        <taxon>Moraxellaceae</taxon>
        <taxon>Acinetobacter</taxon>
        <taxon>Acinetobacter calcoaceticus/baumannii complex</taxon>
    </lineage>
</organism>
<dbReference type="EMBL" id="SNSA01000005">
    <property type="protein sequence ID" value="TEU27180.1"/>
    <property type="molecule type" value="Genomic_DNA"/>
</dbReference>
<protein>
    <submittedName>
        <fullName evidence="1">AlpA family phage regulatory protein</fullName>
    </submittedName>
</protein>
<dbReference type="InterPro" id="IPR009061">
    <property type="entry name" value="DNA-bd_dom_put_sf"/>
</dbReference>
<accession>A0A5E9PGD9</accession>
<sequence>MSSVEDRQGVFRIKDICNLPEKKSSIYINSKGRVIKINPKPASKGYLNISKATLFRWIKNGYFIKPFKVSKGTSFWYKKDVDKWLDEKKKSNSMMEGE</sequence>
<gene>
    <name evidence="1" type="ORF">E2R16_12020</name>
</gene>
<proteinExistence type="predicted"/>
<dbReference type="SUPFAM" id="SSF46955">
    <property type="entry name" value="Putative DNA-binding domain"/>
    <property type="match status" value="1"/>
</dbReference>
<evidence type="ECO:0000313" key="2">
    <source>
        <dbReference type="Proteomes" id="UP000297445"/>
    </source>
</evidence>
<dbReference type="AlphaFoldDB" id="A0A5E9PGD9"/>
<evidence type="ECO:0000313" key="1">
    <source>
        <dbReference type="EMBL" id="TEU27180.1"/>
    </source>
</evidence>
<reference evidence="1 2" key="1">
    <citation type="submission" date="2019-03" db="EMBL/GenBank/DDBJ databases">
        <title>Draft genome sequence of an environmental Acinetobacter seifertii from Brazil.</title>
        <authorList>
            <person name="Furlan J.P.R."/>
            <person name="Stehling E.G."/>
        </authorList>
    </citation>
    <scope>NUCLEOTIDE SEQUENCE [LARGE SCALE GENOMIC DNA]</scope>
    <source>
        <strain evidence="1 2">SAb133</strain>
    </source>
</reference>
<dbReference type="Gene3D" id="1.10.238.160">
    <property type="match status" value="1"/>
</dbReference>
<comment type="caution">
    <text evidence="1">The sequence shown here is derived from an EMBL/GenBank/DDBJ whole genome shotgun (WGS) entry which is preliminary data.</text>
</comment>
<dbReference type="Proteomes" id="UP000297445">
    <property type="component" value="Unassembled WGS sequence"/>
</dbReference>
<name>A0A5E9PGD9_9GAMM</name>